<dbReference type="AlphaFoldDB" id="A0AA35G7M5"/>
<accession>A0AA35G7M5</accession>
<dbReference type="EMBL" id="AP025628">
    <property type="protein sequence ID" value="BDG59493.1"/>
    <property type="molecule type" value="Genomic_DNA"/>
</dbReference>
<organism evidence="1 2">
    <name type="scientific">Caldinitratiruptor microaerophilus</name>
    <dbReference type="NCBI Taxonomy" id="671077"/>
    <lineage>
        <taxon>Bacteria</taxon>
        <taxon>Bacillati</taxon>
        <taxon>Bacillota</taxon>
        <taxon>Clostridia</taxon>
        <taxon>Eubacteriales</taxon>
        <taxon>Symbiobacteriaceae</taxon>
        <taxon>Caldinitratiruptor</taxon>
    </lineage>
</organism>
<dbReference type="KEGG" id="cmic:caldi_05830"/>
<name>A0AA35G7M5_9FIRM</name>
<proteinExistence type="predicted"/>
<gene>
    <name evidence="1" type="ORF">caldi_05830</name>
</gene>
<sequence>MRRRFLLRLFAALPAAALLWLEHRGLPGAGRLVRRMAPNPAPAKVEYYGYREVKLS</sequence>
<evidence type="ECO:0000313" key="2">
    <source>
        <dbReference type="Proteomes" id="UP001163687"/>
    </source>
</evidence>
<keyword evidence="2" id="KW-1185">Reference proteome</keyword>
<dbReference type="RefSeq" id="WP_264843617.1">
    <property type="nucleotide sequence ID" value="NZ_AP025628.1"/>
</dbReference>
<reference evidence="1" key="1">
    <citation type="submission" date="2022-03" db="EMBL/GenBank/DDBJ databases">
        <title>Complete genome sequence of Caldinitratiruptor microaerophilus.</title>
        <authorList>
            <person name="Mukaiyama R."/>
            <person name="Nishiyama T."/>
            <person name="Ueda K."/>
        </authorList>
    </citation>
    <scope>NUCLEOTIDE SEQUENCE</scope>
    <source>
        <strain evidence="1">JCM 16183</strain>
    </source>
</reference>
<protein>
    <submittedName>
        <fullName evidence="1">Uncharacterized protein</fullName>
    </submittedName>
</protein>
<dbReference type="Proteomes" id="UP001163687">
    <property type="component" value="Chromosome"/>
</dbReference>
<evidence type="ECO:0000313" key="1">
    <source>
        <dbReference type="EMBL" id="BDG59493.1"/>
    </source>
</evidence>